<proteinExistence type="predicted"/>
<keyword evidence="2" id="KW-1185">Reference proteome</keyword>
<feature type="non-terminal residue" evidence="1">
    <location>
        <position position="1"/>
    </location>
</feature>
<feature type="non-terminal residue" evidence="1">
    <location>
        <position position="50"/>
    </location>
</feature>
<protein>
    <submittedName>
        <fullName evidence="1">29152_t:CDS:1</fullName>
    </submittedName>
</protein>
<sequence length="50" mass="5305">TKKRITPANAGTIAAILITRPFTVCSINLANNYARTSELSGPCSKNNKLA</sequence>
<dbReference type="EMBL" id="CAJVQC010098999">
    <property type="protein sequence ID" value="CAG8830359.1"/>
    <property type="molecule type" value="Genomic_DNA"/>
</dbReference>
<comment type="caution">
    <text evidence="1">The sequence shown here is derived from an EMBL/GenBank/DDBJ whole genome shotgun (WGS) entry which is preliminary data.</text>
</comment>
<organism evidence="1 2">
    <name type="scientific">Racocetra persica</name>
    <dbReference type="NCBI Taxonomy" id="160502"/>
    <lineage>
        <taxon>Eukaryota</taxon>
        <taxon>Fungi</taxon>
        <taxon>Fungi incertae sedis</taxon>
        <taxon>Mucoromycota</taxon>
        <taxon>Glomeromycotina</taxon>
        <taxon>Glomeromycetes</taxon>
        <taxon>Diversisporales</taxon>
        <taxon>Gigasporaceae</taxon>
        <taxon>Racocetra</taxon>
    </lineage>
</organism>
<evidence type="ECO:0000313" key="1">
    <source>
        <dbReference type="EMBL" id="CAG8830359.1"/>
    </source>
</evidence>
<evidence type="ECO:0000313" key="2">
    <source>
        <dbReference type="Proteomes" id="UP000789920"/>
    </source>
</evidence>
<dbReference type="Proteomes" id="UP000789920">
    <property type="component" value="Unassembled WGS sequence"/>
</dbReference>
<name>A0ACA9S8V1_9GLOM</name>
<gene>
    <name evidence="1" type="ORF">RPERSI_LOCUS27784</name>
</gene>
<accession>A0ACA9S8V1</accession>
<reference evidence="1" key="1">
    <citation type="submission" date="2021-06" db="EMBL/GenBank/DDBJ databases">
        <authorList>
            <person name="Kallberg Y."/>
            <person name="Tangrot J."/>
            <person name="Rosling A."/>
        </authorList>
    </citation>
    <scope>NUCLEOTIDE SEQUENCE</scope>
    <source>
        <strain evidence="1">MA461A</strain>
    </source>
</reference>